<dbReference type="AlphaFoldDB" id="A0A3P7JPE1"/>
<dbReference type="EMBL" id="UYYB01115047">
    <property type="protein sequence ID" value="VDM81889.1"/>
    <property type="molecule type" value="Genomic_DNA"/>
</dbReference>
<organism evidence="1 2">
    <name type="scientific">Strongylus vulgaris</name>
    <name type="common">Blood worm</name>
    <dbReference type="NCBI Taxonomy" id="40348"/>
    <lineage>
        <taxon>Eukaryota</taxon>
        <taxon>Metazoa</taxon>
        <taxon>Ecdysozoa</taxon>
        <taxon>Nematoda</taxon>
        <taxon>Chromadorea</taxon>
        <taxon>Rhabditida</taxon>
        <taxon>Rhabditina</taxon>
        <taxon>Rhabditomorpha</taxon>
        <taxon>Strongyloidea</taxon>
        <taxon>Strongylidae</taxon>
        <taxon>Strongylus</taxon>
    </lineage>
</organism>
<proteinExistence type="predicted"/>
<name>A0A3P7JPE1_STRVU</name>
<dbReference type="OrthoDB" id="422220at2759"/>
<keyword evidence="2" id="KW-1185">Reference proteome</keyword>
<sequence length="283" mass="32814">MDGRGDSDPLSRLTQQMSEGWPAEAHQHYVDKYLPLYEKYRLVDPFTNEEEFGSTVFPTFDVDMEKPELQVHSNNEENTIFIQKQSVISKTLHLIMLMRKLHTFFVTRAFDAEEQVFNGQQILMALKWREDLFRECAQVVALLNSNYLEDRKVASLRFNGAFSTVFLSFWQDIDFDPTMRTLSIAQLSQHGLKSLAKQLWRLAPNSVLLTQFIRKELGDLCSSVTHWCSHDLQCEGWKRVVEVAIQAMINALPPLETLDPVVYNEQRISYRTMVFNAVNDPLS</sequence>
<evidence type="ECO:0000313" key="2">
    <source>
        <dbReference type="Proteomes" id="UP000270094"/>
    </source>
</evidence>
<reference evidence="1 2" key="1">
    <citation type="submission" date="2018-11" db="EMBL/GenBank/DDBJ databases">
        <authorList>
            <consortium name="Pathogen Informatics"/>
        </authorList>
    </citation>
    <scope>NUCLEOTIDE SEQUENCE [LARGE SCALE GENOMIC DNA]</scope>
</reference>
<feature type="non-terminal residue" evidence="1">
    <location>
        <position position="283"/>
    </location>
</feature>
<dbReference type="Proteomes" id="UP000270094">
    <property type="component" value="Unassembled WGS sequence"/>
</dbReference>
<evidence type="ECO:0000313" key="1">
    <source>
        <dbReference type="EMBL" id="VDM81889.1"/>
    </source>
</evidence>
<protein>
    <submittedName>
        <fullName evidence="1">Uncharacterized protein</fullName>
    </submittedName>
</protein>
<gene>
    <name evidence="1" type="ORF">SVUK_LOCUS16887</name>
</gene>
<accession>A0A3P7JPE1</accession>